<evidence type="ECO:0000313" key="5">
    <source>
        <dbReference type="EMBL" id="MSU02019.1"/>
    </source>
</evidence>
<accession>A0A6N7XIZ8</accession>
<evidence type="ECO:0000259" key="2">
    <source>
        <dbReference type="Pfam" id="PF07905"/>
    </source>
</evidence>
<dbReference type="InterPro" id="IPR041522">
    <property type="entry name" value="CdaR_GGDEF"/>
</dbReference>
<reference evidence="5 6" key="1">
    <citation type="submission" date="2019-09" db="EMBL/GenBank/DDBJ databases">
        <title>In-depth cultivation of the pig gut microbiome towards novel bacterial diversity and tailored functional studies.</title>
        <authorList>
            <person name="Wylensek D."/>
            <person name="Hitch T.C.A."/>
            <person name="Clavel T."/>
        </authorList>
    </citation>
    <scope>NUCLEOTIDE SEQUENCE [LARGE SCALE GENOMIC DNA]</scope>
    <source>
        <strain evidence="5 6">WCA3-693-APC-4?</strain>
    </source>
</reference>
<proteinExistence type="inferred from homology"/>
<keyword evidence="6" id="KW-1185">Reference proteome</keyword>
<evidence type="ECO:0000256" key="1">
    <source>
        <dbReference type="ARBA" id="ARBA00006754"/>
    </source>
</evidence>
<dbReference type="Pfam" id="PF07905">
    <property type="entry name" value="PucR"/>
    <property type="match status" value="1"/>
</dbReference>
<dbReference type="PANTHER" id="PTHR33744">
    <property type="entry name" value="CARBOHYDRATE DIACID REGULATOR"/>
    <property type="match status" value="1"/>
</dbReference>
<dbReference type="Gene3D" id="1.10.10.2840">
    <property type="entry name" value="PucR C-terminal helix-turn-helix domain"/>
    <property type="match status" value="1"/>
</dbReference>
<dbReference type="InterPro" id="IPR025736">
    <property type="entry name" value="PucR_C-HTH_dom"/>
</dbReference>
<gene>
    <name evidence="5" type="ORF">FYJ83_11115</name>
</gene>
<dbReference type="Pfam" id="PF17853">
    <property type="entry name" value="GGDEF_2"/>
    <property type="match status" value="1"/>
</dbReference>
<dbReference type="RefSeq" id="WP_154440621.1">
    <property type="nucleotide sequence ID" value="NZ_VUNQ01000023.1"/>
</dbReference>
<dbReference type="InterPro" id="IPR051448">
    <property type="entry name" value="CdaR-like_regulators"/>
</dbReference>
<feature type="domain" description="Purine catabolism PurC-like" evidence="2">
    <location>
        <begin position="7"/>
        <end position="124"/>
    </location>
</feature>
<evidence type="ECO:0000259" key="3">
    <source>
        <dbReference type="Pfam" id="PF13556"/>
    </source>
</evidence>
<protein>
    <submittedName>
        <fullName evidence="5">PucR family transcriptional regulator</fullName>
    </submittedName>
</protein>
<feature type="domain" description="PucR C-terminal helix-turn-helix" evidence="3">
    <location>
        <begin position="472"/>
        <end position="527"/>
    </location>
</feature>
<dbReference type="AlphaFoldDB" id="A0A6N7XIZ8"/>
<comment type="caution">
    <text evidence="5">The sequence shown here is derived from an EMBL/GenBank/DDBJ whole genome shotgun (WGS) entry which is preliminary data.</text>
</comment>
<dbReference type="PANTHER" id="PTHR33744:SF1">
    <property type="entry name" value="DNA-BINDING TRANSCRIPTIONAL ACTIVATOR ADER"/>
    <property type="match status" value="1"/>
</dbReference>
<dbReference type="InterPro" id="IPR042070">
    <property type="entry name" value="PucR_C-HTH_sf"/>
</dbReference>
<dbReference type="EMBL" id="VUNQ01000023">
    <property type="protein sequence ID" value="MSU02019.1"/>
    <property type="molecule type" value="Genomic_DNA"/>
</dbReference>
<name>A0A6N7XIZ8_9FIRM</name>
<dbReference type="Pfam" id="PF13556">
    <property type="entry name" value="HTH_30"/>
    <property type="match status" value="1"/>
</dbReference>
<dbReference type="InterPro" id="IPR012914">
    <property type="entry name" value="PucR_dom"/>
</dbReference>
<dbReference type="Proteomes" id="UP000469523">
    <property type="component" value="Unassembled WGS sequence"/>
</dbReference>
<feature type="domain" description="CdaR GGDEF-like" evidence="4">
    <location>
        <begin position="288"/>
        <end position="416"/>
    </location>
</feature>
<sequence length="538" mass="61837">MLITVKDVLELDGFKHSRIIAGKNGLSNVVDNATLMEVPDIFPYVDTRSLLITTLYPIYNNETATNELIPKSAELNLAGICIKPIRYIKEIPPTMIKQANDLDFPIIELPPDANLSKLVTEILELSLNKHINILNFRNRVHESLMKLFLKGEDIDSLVNNLSEIVKLPVLLLDNDLNITYMSKNLNEQEVSIVSSPNNHGNNRFKIKVEATEYEEESYIKHYINAGKTRFGYIVLLKGEVNNQSLVVAVEQASLLIASVFYKNYAVLEKEKSFQDAFIRDILQGKIDSPIDTINKAKTFGWNMEFPEVIMIAKLLMEDDKKKKLLYEYILDSKYIEKILEEKLLINSNKIKTVYIDDSIVIFINVIFMNNIKENCIEVGKLIVERLRDKVKVGIGISNTAKDMDSFALAYKEAQSSLITGSILNQNSFVSHYSDYEMFNIIKEVKDTEILNRYVNNKLGKIIEYDKINDMRLMETLKVLIEENFNVKKSAESLFIHYNTLRYRIDRIKELGININNGFEIGELVLAYNIYLWLASNQR</sequence>
<evidence type="ECO:0000313" key="6">
    <source>
        <dbReference type="Proteomes" id="UP000469523"/>
    </source>
</evidence>
<organism evidence="5 6">
    <name type="scientific">Tissierella pigra</name>
    <dbReference type="NCBI Taxonomy" id="2607614"/>
    <lineage>
        <taxon>Bacteria</taxon>
        <taxon>Bacillati</taxon>
        <taxon>Bacillota</taxon>
        <taxon>Tissierellia</taxon>
        <taxon>Tissierellales</taxon>
        <taxon>Tissierellaceae</taxon>
        <taxon>Tissierella</taxon>
    </lineage>
</organism>
<evidence type="ECO:0000259" key="4">
    <source>
        <dbReference type="Pfam" id="PF17853"/>
    </source>
</evidence>
<comment type="similarity">
    <text evidence="1">Belongs to the CdaR family.</text>
</comment>